<dbReference type="InterPro" id="IPR018768">
    <property type="entry name" value="DUF2344"/>
</dbReference>
<reference evidence="2 3" key="1">
    <citation type="journal article" date="2022" name="Genome Biol. Evol.">
        <title>Host diet, physiology and behaviors set the stage for Lachnospiraceae cladogenesis.</title>
        <authorList>
            <person name="Vera-Ponce De Leon A."/>
            <person name="Schneider M."/>
            <person name="Jahnes B.C."/>
            <person name="Sadowski V."/>
            <person name="Camuy-Velez L.A."/>
            <person name="Duan J."/>
            <person name="Sabree Z.L."/>
        </authorList>
    </citation>
    <scope>NUCLEOTIDE SEQUENCE [LARGE SCALE GENOMIC DNA]</scope>
    <source>
        <strain evidence="2 3">PAL113</strain>
    </source>
</reference>
<proteinExistence type="predicted"/>
<dbReference type="Pfam" id="PF10105">
    <property type="entry name" value="DUF2344"/>
    <property type="match status" value="1"/>
</dbReference>
<comment type="caution">
    <text evidence="2">The sequence shown here is derived from an EMBL/GenBank/DDBJ whole genome shotgun (WGS) entry which is preliminary data.</text>
</comment>
<dbReference type="EMBL" id="JAMZFW010000002">
    <property type="protein sequence ID" value="MCP1101079.1"/>
    <property type="molecule type" value="Genomic_DNA"/>
</dbReference>
<evidence type="ECO:0000313" key="2">
    <source>
        <dbReference type="EMBL" id="MCP1101079.1"/>
    </source>
</evidence>
<evidence type="ECO:0000313" key="3">
    <source>
        <dbReference type="Proteomes" id="UP001523566"/>
    </source>
</evidence>
<organism evidence="2 3">
    <name type="scientific">Aequitasia blattaphilus</name>
    <dbReference type="NCBI Taxonomy" id="2949332"/>
    <lineage>
        <taxon>Bacteria</taxon>
        <taxon>Bacillati</taxon>
        <taxon>Bacillota</taxon>
        <taxon>Clostridia</taxon>
        <taxon>Lachnospirales</taxon>
        <taxon>Lachnospiraceae</taxon>
        <taxon>Aequitasia</taxon>
    </lineage>
</organism>
<dbReference type="Proteomes" id="UP001523566">
    <property type="component" value="Unassembled WGS sequence"/>
</dbReference>
<evidence type="ECO:0000259" key="1">
    <source>
        <dbReference type="Pfam" id="PF10105"/>
    </source>
</evidence>
<keyword evidence="3" id="KW-1185">Reference proteome</keyword>
<feature type="domain" description="DUF2344" evidence="1">
    <location>
        <begin position="2"/>
        <end position="185"/>
    </location>
</feature>
<accession>A0ABT1E670</accession>
<name>A0ABT1E670_9FIRM</name>
<sequence length="227" mass="26166">MKARIKFRKYGAMRYIGHLDLMRFFQKAMRRGRIPVALTQGYSPHFIMSFAQPLSVGLTSDGEYMDVELTREINLSDAIRDLNEVMVEGVEIANMIYINPEKKYSGMTMVAAADYLVKRKDGSPIATEILSRVDDFMAKDEISILKKTKRSEKIVNIRPFIFQMEEREGDIYLFLAAGSETNLKPDLVMKAFDPENLYGYHRLNLYGRNENDLLPLEAFVYEESGVY</sequence>
<gene>
    <name evidence="2" type="ORF">NK125_01460</name>
</gene>
<protein>
    <submittedName>
        <fullName evidence="2">TIGR03936 family radical SAM-associated protein</fullName>
    </submittedName>
</protein>
<dbReference type="NCBIfam" id="TIGR03936">
    <property type="entry name" value="sam_1_link_chp"/>
    <property type="match status" value="1"/>
</dbReference>
<dbReference type="RefSeq" id="WP_262064869.1">
    <property type="nucleotide sequence ID" value="NZ_JAMXOD010000002.1"/>
</dbReference>